<evidence type="ECO:0000313" key="5">
    <source>
        <dbReference type="Proteomes" id="UP000076881"/>
    </source>
</evidence>
<reference evidence="4 5" key="1">
    <citation type="journal article" date="2016" name="Genome Biol. Evol.">
        <title>Divergent and convergent evolution of fungal pathogenicity.</title>
        <authorList>
            <person name="Shang Y."/>
            <person name="Xiao G."/>
            <person name="Zheng P."/>
            <person name="Cen K."/>
            <person name="Zhan S."/>
            <person name="Wang C."/>
        </authorList>
    </citation>
    <scope>NUCLEOTIDE SEQUENCE [LARGE SCALE GENOMIC DNA]</scope>
    <source>
        <strain evidence="4 5">RCEF 1005</strain>
    </source>
</reference>
<organism evidence="4 5">
    <name type="scientific">Akanthomyces lecanii RCEF 1005</name>
    <dbReference type="NCBI Taxonomy" id="1081108"/>
    <lineage>
        <taxon>Eukaryota</taxon>
        <taxon>Fungi</taxon>
        <taxon>Dikarya</taxon>
        <taxon>Ascomycota</taxon>
        <taxon>Pezizomycotina</taxon>
        <taxon>Sordariomycetes</taxon>
        <taxon>Hypocreomycetidae</taxon>
        <taxon>Hypocreales</taxon>
        <taxon>Cordycipitaceae</taxon>
        <taxon>Akanthomyces</taxon>
        <taxon>Cordyceps confragosa</taxon>
    </lineage>
</organism>
<sequence length="239" mass="26385">MNGNRELHALLADKTWIGFDLDDTLHEFRRASGAATSHVLRLISTQYGVDMAALEACYARILKVKTANAFSDGRTSTDYRRERFTSLLHDLSLPEENDIMARILMQYNATLAGALQLKPGAMELLSMLKAKGRKIVVVTEGPQDAQEWTLQQLGLAPLVDVLVTTSVFKTTKVDGLFGKVLQHLGVAPEEMVFVGDNYERDVLPAGEVGILAIHYAEDSGGLVEHLKVATLEELRCLFE</sequence>
<dbReference type="OrthoDB" id="1694274at2759"/>
<accession>A0A162LG78</accession>
<dbReference type="Proteomes" id="UP000076881">
    <property type="component" value="Unassembled WGS sequence"/>
</dbReference>
<gene>
    <name evidence="4" type="ORF">LEL_09980</name>
</gene>
<evidence type="ECO:0000313" key="4">
    <source>
        <dbReference type="EMBL" id="OAA70164.1"/>
    </source>
</evidence>
<dbReference type="InterPro" id="IPR036412">
    <property type="entry name" value="HAD-like_sf"/>
</dbReference>
<keyword evidence="1" id="KW-0479">Metal-binding</keyword>
<dbReference type="SFLD" id="SFLDS00003">
    <property type="entry name" value="Haloacid_Dehalogenase"/>
    <property type="match status" value="1"/>
</dbReference>
<dbReference type="PANTHER" id="PTHR46470">
    <property type="entry name" value="N-ACYLNEURAMINATE-9-PHOSPHATASE"/>
    <property type="match status" value="1"/>
</dbReference>
<dbReference type="Pfam" id="PF00702">
    <property type="entry name" value="Hydrolase"/>
    <property type="match status" value="1"/>
</dbReference>
<dbReference type="InterPro" id="IPR023198">
    <property type="entry name" value="PGP-like_dom2"/>
</dbReference>
<evidence type="ECO:0000256" key="1">
    <source>
        <dbReference type="ARBA" id="ARBA00022723"/>
    </source>
</evidence>
<evidence type="ECO:0000256" key="2">
    <source>
        <dbReference type="ARBA" id="ARBA00022801"/>
    </source>
</evidence>
<dbReference type="Gene3D" id="3.40.50.1000">
    <property type="entry name" value="HAD superfamily/HAD-like"/>
    <property type="match status" value="1"/>
</dbReference>
<comment type="caution">
    <text evidence="4">The sequence shown here is derived from an EMBL/GenBank/DDBJ whole genome shotgun (WGS) entry which is preliminary data.</text>
</comment>
<proteinExistence type="predicted"/>
<dbReference type="AlphaFoldDB" id="A0A162LG78"/>
<keyword evidence="3" id="KW-0460">Magnesium</keyword>
<dbReference type="InterPro" id="IPR051400">
    <property type="entry name" value="HAD-like_hydrolase"/>
</dbReference>
<evidence type="ECO:0000256" key="3">
    <source>
        <dbReference type="ARBA" id="ARBA00022842"/>
    </source>
</evidence>
<dbReference type="GO" id="GO:0046872">
    <property type="term" value="F:metal ion binding"/>
    <property type="evidence" value="ECO:0007669"/>
    <property type="project" value="UniProtKB-KW"/>
</dbReference>
<dbReference type="EMBL" id="AZHF01000010">
    <property type="protein sequence ID" value="OAA70164.1"/>
    <property type="molecule type" value="Genomic_DNA"/>
</dbReference>
<keyword evidence="2 4" id="KW-0378">Hydrolase</keyword>
<dbReference type="CDD" id="cd01427">
    <property type="entry name" value="HAD_like"/>
    <property type="match status" value="1"/>
</dbReference>
<dbReference type="PANTHER" id="PTHR46470:SF2">
    <property type="entry name" value="GLYCERALDEHYDE 3-PHOSPHATE PHOSPHATASE"/>
    <property type="match status" value="1"/>
</dbReference>
<dbReference type="GO" id="GO:0016791">
    <property type="term" value="F:phosphatase activity"/>
    <property type="evidence" value="ECO:0007669"/>
    <property type="project" value="TreeGrafter"/>
</dbReference>
<dbReference type="SUPFAM" id="SSF56784">
    <property type="entry name" value="HAD-like"/>
    <property type="match status" value="1"/>
</dbReference>
<keyword evidence="5" id="KW-1185">Reference proteome</keyword>
<protein>
    <submittedName>
        <fullName evidence="4">Haloacid dehalogenase-like hydrolase</fullName>
    </submittedName>
</protein>
<dbReference type="STRING" id="1081108.A0A162LG78"/>
<dbReference type="Gene3D" id="1.10.150.240">
    <property type="entry name" value="Putative phosphatase, domain 2"/>
    <property type="match status" value="1"/>
</dbReference>
<name>A0A162LG78_CORDF</name>
<dbReference type="SFLD" id="SFLDG01129">
    <property type="entry name" value="C1.5:_HAD__Beta-PGM__Phosphata"/>
    <property type="match status" value="1"/>
</dbReference>
<dbReference type="InterPro" id="IPR023214">
    <property type="entry name" value="HAD_sf"/>
</dbReference>